<dbReference type="InterPro" id="IPR029068">
    <property type="entry name" value="Glyas_Bleomycin-R_OHBP_Dase"/>
</dbReference>
<dbReference type="PANTHER" id="PTHR33990:SF1">
    <property type="entry name" value="PROTEIN YJDN"/>
    <property type="match status" value="1"/>
</dbReference>
<dbReference type="InterPro" id="IPR004360">
    <property type="entry name" value="Glyas_Fos-R_dOase_dom"/>
</dbReference>
<evidence type="ECO:0000313" key="2">
    <source>
        <dbReference type="EMBL" id="ROR82039.1"/>
    </source>
</evidence>
<sequence>MTTLNPYLGFRGTAREAMEFYQGVFGGELTVSTFGDFGAAVEPDEVDLVMHSQLTGDAGVVFMGSDTPKHMDYREGSNFSMSLSGSDTDEAQLREYFERLSDGGTVQQPLSVAPWGDSFGMVQDRFGITWLVNIAAPAEG</sequence>
<dbReference type="SUPFAM" id="SSF54593">
    <property type="entry name" value="Glyoxalase/Bleomycin resistance protein/Dihydroxybiphenyl dioxygenase"/>
    <property type="match status" value="1"/>
</dbReference>
<comment type="caution">
    <text evidence="2">The sequence shown here is derived from an EMBL/GenBank/DDBJ whole genome shotgun (WGS) entry which is preliminary data.</text>
</comment>
<protein>
    <submittedName>
        <fullName evidence="2">PhnB protein</fullName>
    </submittedName>
</protein>
<evidence type="ECO:0000313" key="3">
    <source>
        <dbReference type="Proteomes" id="UP000266915"/>
    </source>
</evidence>
<dbReference type="Gene3D" id="3.10.180.10">
    <property type="entry name" value="2,3-Dihydroxybiphenyl 1,2-Dioxygenase, domain 1"/>
    <property type="match status" value="1"/>
</dbReference>
<feature type="domain" description="Glyoxalase/fosfomycin resistance/dioxygenase" evidence="1">
    <location>
        <begin position="10"/>
        <end position="130"/>
    </location>
</feature>
<reference evidence="2 3" key="1">
    <citation type="submission" date="2018-11" db="EMBL/GenBank/DDBJ databases">
        <title>Sequencing the genomes of 1000 actinobacteria strains.</title>
        <authorList>
            <person name="Klenk H.-P."/>
        </authorList>
    </citation>
    <scope>NUCLEOTIDE SEQUENCE [LARGE SCALE GENOMIC DNA]</scope>
    <source>
        <strain evidence="2 3">DSM 14012</strain>
    </source>
</reference>
<dbReference type="InterPro" id="IPR028973">
    <property type="entry name" value="PhnB-like"/>
</dbReference>
<dbReference type="CDD" id="cd06588">
    <property type="entry name" value="PhnB_like"/>
    <property type="match status" value="1"/>
</dbReference>
<proteinExistence type="predicted"/>
<evidence type="ECO:0000259" key="1">
    <source>
        <dbReference type="Pfam" id="PF00903"/>
    </source>
</evidence>
<dbReference type="Pfam" id="PF00903">
    <property type="entry name" value="Glyoxalase"/>
    <property type="match status" value="1"/>
</dbReference>
<dbReference type="PANTHER" id="PTHR33990">
    <property type="entry name" value="PROTEIN YJDN-RELATED"/>
    <property type="match status" value="1"/>
</dbReference>
<name>A0A3N2C3I2_9MICO</name>
<keyword evidence="3" id="KW-1185">Reference proteome</keyword>
<dbReference type="Proteomes" id="UP000266915">
    <property type="component" value="Unassembled WGS sequence"/>
</dbReference>
<dbReference type="AlphaFoldDB" id="A0A3N2C3I2"/>
<gene>
    <name evidence="2" type="ORF">EDD42_2121</name>
</gene>
<organism evidence="2 3">
    <name type="scientific">Plantibacter flavus</name>
    <dbReference type="NCBI Taxonomy" id="150123"/>
    <lineage>
        <taxon>Bacteria</taxon>
        <taxon>Bacillati</taxon>
        <taxon>Actinomycetota</taxon>
        <taxon>Actinomycetes</taxon>
        <taxon>Micrococcales</taxon>
        <taxon>Microbacteriaceae</taxon>
        <taxon>Plantibacter</taxon>
    </lineage>
</organism>
<accession>A0A3N2C3I2</accession>
<dbReference type="EMBL" id="RKHL01000001">
    <property type="protein sequence ID" value="ROR82039.1"/>
    <property type="molecule type" value="Genomic_DNA"/>
</dbReference>